<accession>A0A7X5U9K5</accession>
<organism evidence="1 2">
    <name type="scientific">Luteibacter anthropi</name>
    <dbReference type="NCBI Taxonomy" id="564369"/>
    <lineage>
        <taxon>Bacteria</taxon>
        <taxon>Pseudomonadati</taxon>
        <taxon>Pseudomonadota</taxon>
        <taxon>Gammaproteobacteria</taxon>
        <taxon>Lysobacterales</taxon>
        <taxon>Rhodanobacteraceae</taxon>
        <taxon>Luteibacter</taxon>
    </lineage>
</organism>
<protein>
    <submittedName>
        <fullName evidence="1">Uncharacterized protein</fullName>
    </submittedName>
</protein>
<name>A0A7X5U9K5_9GAMM</name>
<proteinExistence type="predicted"/>
<gene>
    <name evidence="1" type="ORF">HBF25_08620</name>
</gene>
<dbReference type="EMBL" id="JAARLZ010000004">
    <property type="protein sequence ID" value="NII06446.1"/>
    <property type="molecule type" value="Genomic_DNA"/>
</dbReference>
<evidence type="ECO:0000313" key="2">
    <source>
        <dbReference type="Proteomes" id="UP000490980"/>
    </source>
</evidence>
<comment type="caution">
    <text evidence="1">The sequence shown here is derived from an EMBL/GenBank/DDBJ whole genome shotgun (WGS) entry which is preliminary data.</text>
</comment>
<dbReference type="Proteomes" id="UP000490980">
    <property type="component" value="Unassembled WGS sequence"/>
</dbReference>
<reference evidence="1 2" key="1">
    <citation type="submission" date="2020-03" db="EMBL/GenBank/DDBJ databases">
        <authorList>
            <person name="Lai Q."/>
        </authorList>
    </citation>
    <scope>NUCLEOTIDE SEQUENCE [LARGE SCALE GENOMIC DNA]</scope>
    <source>
        <strain evidence="1 2">CCUG 25036</strain>
    </source>
</reference>
<sequence>MSSAGWIVSNDTGNLVIDSQSKNLALRYKGYVTSAQGTPTGGSQYMGIDMAYDRVIQIPLSVRNPVIAIRPDSSSAPSSPFGDWSSASNLATLSHMASLGGDLYQFEFWYRGAFTYYVFDEPQAPSDADGAGLRVWNERGELCFSSAFQYMRIASSFVGSFDMDGPYARVNHVPEPSGKAYALVQSKSHSQEYKVGEPVEHQKYGIVTTSSFVLRSPGFGIGLVMGIMNFSGYFFFNQQVIPGLGTFLKGSSLLVDVTGY</sequence>
<dbReference type="RefSeq" id="WP_166947463.1">
    <property type="nucleotide sequence ID" value="NZ_JAARLZ010000004.1"/>
</dbReference>
<dbReference type="AlphaFoldDB" id="A0A7X5U9K5"/>
<evidence type="ECO:0000313" key="1">
    <source>
        <dbReference type="EMBL" id="NII06446.1"/>
    </source>
</evidence>
<keyword evidence="2" id="KW-1185">Reference proteome</keyword>